<accession>A0ABR3D270</accession>
<dbReference type="Proteomes" id="UP001451303">
    <property type="component" value="Unassembled WGS sequence"/>
</dbReference>
<evidence type="ECO:0000313" key="1">
    <source>
        <dbReference type="EMBL" id="KAL0466807.1"/>
    </source>
</evidence>
<dbReference type="EMBL" id="JAVLET010000011">
    <property type="protein sequence ID" value="KAL0466807.1"/>
    <property type="molecule type" value="Genomic_DNA"/>
</dbReference>
<keyword evidence="2" id="KW-1185">Reference proteome</keyword>
<comment type="caution">
    <text evidence="1">The sequence shown here is derived from an EMBL/GenBank/DDBJ whole genome shotgun (WGS) entry which is preliminary data.</text>
</comment>
<evidence type="ECO:0000313" key="2">
    <source>
        <dbReference type="Proteomes" id="UP001451303"/>
    </source>
</evidence>
<organism evidence="1 2">
    <name type="scientific">Neurospora intermedia</name>
    <dbReference type="NCBI Taxonomy" id="5142"/>
    <lineage>
        <taxon>Eukaryota</taxon>
        <taxon>Fungi</taxon>
        <taxon>Dikarya</taxon>
        <taxon>Ascomycota</taxon>
        <taxon>Pezizomycotina</taxon>
        <taxon>Sordariomycetes</taxon>
        <taxon>Sordariomycetidae</taxon>
        <taxon>Sordariales</taxon>
        <taxon>Sordariaceae</taxon>
        <taxon>Neurospora</taxon>
    </lineage>
</organism>
<name>A0ABR3D270_NEUIN</name>
<reference evidence="1 2" key="1">
    <citation type="submission" date="2023-09" db="EMBL/GenBank/DDBJ databases">
        <title>Multi-omics analysis of a traditional fermented food reveals byproduct-associated fungal strains for waste-to-food upcycling.</title>
        <authorList>
            <consortium name="Lawrence Berkeley National Laboratory"/>
            <person name="Rekdal V.M."/>
            <person name="Villalobos-Escobedo J.M."/>
            <person name="Rodriguez-Valeron N."/>
            <person name="Garcia M.O."/>
            <person name="Vasquez D.P."/>
            <person name="Damayanti I."/>
            <person name="Sorensen P.M."/>
            <person name="Baidoo E.E."/>
            <person name="De Carvalho A.C."/>
            <person name="Riley R."/>
            <person name="Lipzen A."/>
            <person name="He G."/>
            <person name="Yan M."/>
            <person name="Haridas S."/>
            <person name="Daum C."/>
            <person name="Yoshinaga Y."/>
            <person name="Ng V."/>
            <person name="Grigoriev I.V."/>
            <person name="Munk R."/>
            <person name="Nuraida L."/>
            <person name="Wijaya C.H."/>
            <person name="Morales P.-C."/>
            <person name="Keasling J.D."/>
        </authorList>
    </citation>
    <scope>NUCLEOTIDE SEQUENCE [LARGE SCALE GENOMIC DNA]</scope>
    <source>
        <strain evidence="1 2">FGSC 2613</strain>
    </source>
</reference>
<gene>
    <name evidence="1" type="ORF">QR685DRAFT_556707</name>
</gene>
<proteinExistence type="predicted"/>
<protein>
    <submittedName>
        <fullName evidence="1">Uncharacterized protein</fullName>
    </submittedName>
</protein>
<sequence length="60" mass="6442">MGVVAVAVSVAVSVVGGFFLNRRQIGRLLADDHDNALYHRPQAFAKFMMALSSGRPGEIP</sequence>